<dbReference type="InterPro" id="IPR018929">
    <property type="entry name" value="DUF2510"/>
</dbReference>
<sequence length="113" mass="12780">MTILTKNNDMNPQNPSVFSDMDFLFCYPEITQKCLESVINQEIPPGWYPDPDGKPADRYWNGSDWTSDTRPHVAKPFYSSPTPPKKSGVDSNEIALMVGIMVLLVIVAFGYEY</sequence>
<accession>A0A6J6LA02</accession>
<proteinExistence type="predicted"/>
<evidence type="ECO:0000259" key="2">
    <source>
        <dbReference type="Pfam" id="PF10708"/>
    </source>
</evidence>
<dbReference type="AlphaFoldDB" id="A0A6J6LA02"/>
<dbReference type="Pfam" id="PF10708">
    <property type="entry name" value="DUF2510"/>
    <property type="match status" value="1"/>
</dbReference>
<dbReference type="EMBL" id="CAEZWL010000030">
    <property type="protein sequence ID" value="CAB4658426.1"/>
    <property type="molecule type" value="Genomic_DNA"/>
</dbReference>
<feature type="domain" description="DUF2510" evidence="2">
    <location>
        <begin position="45"/>
        <end position="76"/>
    </location>
</feature>
<reference evidence="3" key="1">
    <citation type="submission" date="2020-05" db="EMBL/GenBank/DDBJ databases">
        <authorList>
            <person name="Chiriac C."/>
            <person name="Salcher M."/>
            <person name="Ghai R."/>
            <person name="Kavagutti S V."/>
        </authorList>
    </citation>
    <scope>NUCLEOTIDE SEQUENCE</scope>
</reference>
<keyword evidence="1" id="KW-0812">Transmembrane</keyword>
<protein>
    <submittedName>
        <fullName evidence="3">Unannotated protein</fullName>
    </submittedName>
</protein>
<feature type="transmembrane region" description="Helical" evidence="1">
    <location>
        <begin position="94"/>
        <end position="111"/>
    </location>
</feature>
<keyword evidence="1" id="KW-0472">Membrane</keyword>
<organism evidence="3">
    <name type="scientific">freshwater metagenome</name>
    <dbReference type="NCBI Taxonomy" id="449393"/>
    <lineage>
        <taxon>unclassified sequences</taxon>
        <taxon>metagenomes</taxon>
        <taxon>ecological metagenomes</taxon>
    </lineage>
</organism>
<keyword evidence="1" id="KW-1133">Transmembrane helix</keyword>
<name>A0A6J6LA02_9ZZZZ</name>
<evidence type="ECO:0000256" key="1">
    <source>
        <dbReference type="SAM" id="Phobius"/>
    </source>
</evidence>
<evidence type="ECO:0000313" key="3">
    <source>
        <dbReference type="EMBL" id="CAB4658426.1"/>
    </source>
</evidence>
<gene>
    <name evidence="3" type="ORF">UFOPK2243_00962</name>
</gene>